<dbReference type="RefSeq" id="WP_124750673.1">
    <property type="nucleotide sequence ID" value="NZ_RQYN01000019.1"/>
</dbReference>
<evidence type="ECO:0000313" key="1">
    <source>
        <dbReference type="EMBL" id="RRD62663.1"/>
    </source>
</evidence>
<name>A0A3P1Z0M0_TANFO</name>
<reference evidence="3 4" key="1">
    <citation type="submission" date="2018-11" db="EMBL/GenBank/DDBJ databases">
        <title>Genomes From Bacteria Associated with the Canine Oral Cavity: a Test Case for Automated Genome-Based Taxonomic Assignment.</title>
        <authorList>
            <person name="Coil D.A."/>
            <person name="Jospin G."/>
            <person name="Darling A.E."/>
            <person name="Wallis C."/>
            <person name="Davis I.J."/>
            <person name="Harris S."/>
            <person name="Eisen J.A."/>
            <person name="Holcombe L.J."/>
            <person name="O'Flynn C."/>
        </authorList>
    </citation>
    <scope>NUCLEOTIDE SEQUENCE [LARGE SCALE GENOMIC DNA]</scope>
    <source>
        <strain evidence="2 4">OH1426_COT-023</strain>
        <strain evidence="1 3">OH2617_COT-023</strain>
    </source>
</reference>
<protein>
    <submittedName>
        <fullName evidence="2">Uncharacterized protein</fullName>
    </submittedName>
</protein>
<evidence type="ECO:0000313" key="3">
    <source>
        <dbReference type="Proteomes" id="UP000278609"/>
    </source>
</evidence>
<proteinExistence type="predicted"/>
<dbReference type="EMBL" id="RQYN01000019">
    <property type="protein sequence ID" value="RRD75636.1"/>
    <property type="molecule type" value="Genomic_DNA"/>
</dbReference>
<dbReference type="Proteomes" id="UP000278609">
    <property type="component" value="Unassembled WGS sequence"/>
</dbReference>
<dbReference type="Proteomes" id="UP000279860">
    <property type="component" value="Unassembled WGS sequence"/>
</dbReference>
<evidence type="ECO:0000313" key="2">
    <source>
        <dbReference type="EMBL" id="RRD75636.1"/>
    </source>
</evidence>
<dbReference type="OrthoDB" id="9890753at2"/>
<organism evidence="2 4">
    <name type="scientific">Tannerella forsythia</name>
    <name type="common">Bacteroides forsythus</name>
    <dbReference type="NCBI Taxonomy" id="28112"/>
    <lineage>
        <taxon>Bacteria</taxon>
        <taxon>Pseudomonadati</taxon>
        <taxon>Bacteroidota</taxon>
        <taxon>Bacteroidia</taxon>
        <taxon>Bacteroidales</taxon>
        <taxon>Tannerellaceae</taxon>
        <taxon>Tannerella</taxon>
    </lineage>
</organism>
<comment type="caution">
    <text evidence="2">The sequence shown here is derived from an EMBL/GenBank/DDBJ whole genome shotgun (WGS) entry which is preliminary data.</text>
</comment>
<evidence type="ECO:0000313" key="4">
    <source>
        <dbReference type="Proteomes" id="UP000279860"/>
    </source>
</evidence>
<sequence>MNNEHTFVTIDNDADEVLLIDVNETPASDFVMVDEVLDDTDFITLSDDVEIASEEDIIDITSGMDDADVSIIL</sequence>
<dbReference type="AlphaFoldDB" id="A0A3P1Z0M0"/>
<accession>A0A3P1Z0M0</accession>
<gene>
    <name evidence="1" type="ORF">EII40_02330</name>
    <name evidence="2" type="ORF">EII41_06410</name>
</gene>
<dbReference type="EMBL" id="RQYS01000007">
    <property type="protein sequence ID" value="RRD62663.1"/>
    <property type="molecule type" value="Genomic_DNA"/>
</dbReference>